<reference evidence="2" key="1">
    <citation type="submission" date="2023-06" db="EMBL/GenBank/DDBJ databases">
        <title>Genomic analysis of the entomopathogenic nematode Steinernema hermaphroditum.</title>
        <authorList>
            <person name="Schwarz E.M."/>
            <person name="Heppert J.K."/>
            <person name="Baniya A."/>
            <person name="Schwartz H.T."/>
            <person name="Tan C.-H."/>
            <person name="Antoshechkin I."/>
            <person name="Sternberg P.W."/>
            <person name="Goodrich-Blair H."/>
            <person name="Dillman A.R."/>
        </authorList>
    </citation>
    <scope>NUCLEOTIDE SEQUENCE</scope>
    <source>
        <strain evidence="2">PS9179</strain>
        <tissue evidence="2">Whole animal</tissue>
    </source>
</reference>
<accession>A0AA39HRU1</accession>
<evidence type="ECO:0000313" key="3">
    <source>
        <dbReference type="Proteomes" id="UP001175271"/>
    </source>
</evidence>
<dbReference type="EMBL" id="JAUCMV010000003">
    <property type="protein sequence ID" value="KAK0409689.1"/>
    <property type="molecule type" value="Genomic_DNA"/>
</dbReference>
<keyword evidence="3" id="KW-1185">Reference proteome</keyword>
<keyword evidence="1" id="KW-0812">Transmembrane</keyword>
<organism evidence="2 3">
    <name type="scientific">Steinernema hermaphroditum</name>
    <dbReference type="NCBI Taxonomy" id="289476"/>
    <lineage>
        <taxon>Eukaryota</taxon>
        <taxon>Metazoa</taxon>
        <taxon>Ecdysozoa</taxon>
        <taxon>Nematoda</taxon>
        <taxon>Chromadorea</taxon>
        <taxon>Rhabditida</taxon>
        <taxon>Tylenchina</taxon>
        <taxon>Panagrolaimomorpha</taxon>
        <taxon>Strongyloidoidea</taxon>
        <taxon>Steinernematidae</taxon>
        <taxon>Steinernema</taxon>
    </lineage>
</organism>
<evidence type="ECO:0000313" key="2">
    <source>
        <dbReference type="EMBL" id="KAK0409689.1"/>
    </source>
</evidence>
<evidence type="ECO:0000256" key="1">
    <source>
        <dbReference type="SAM" id="Phobius"/>
    </source>
</evidence>
<keyword evidence="1" id="KW-1133">Transmembrane helix</keyword>
<sequence>MTSNNTVFAIPEVRIFGATSYAVLCGFGLFANILLLAVFVKASSVMMSTRRYMSLGKKRVQASTLLRHRLPTHAL</sequence>
<keyword evidence="1" id="KW-0472">Membrane</keyword>
<protein>
    <submittedName>
        <fullName evidence="2">Uncharacterized protein</fullName>
    </submittedName>
</protein>
<gene>
    <name evidence="2" type="ORF">QR680_004695</name>
</gene>
<dbReference type="AlphaFoldDB" id="A0AA39HRU1"/>
<name>A0AA39HRU1_9BILA</name>
<proteinExistence type="predicted"/>
<feature type="transmembrane region" description="Helical" evidence="1">
    <location>
        <begin position="20"/>
        <end position="40"/>
    </location>
</feature>
<comment type="caution">
    <text evidence="2">The sequence shown here is derived from an EMBL/GenBank/DDBJ whole genome shotgun (WGS) entry which is preliminary data.</text>
</comment>
<dbReference type="Proteomes" id="UP001175271">
    <property type="component" value="Unassembled WGS sequence"/>
</dbReference>